<proteinExistence type="predicted"/>
<gene>
    <name evidence="1" type="ORF">A3K55_00780</name>
</gene>
<evidence type="ECO:0000313" key="1">
    <source>
        <dbReference type="EMBL" id="OGL53802.1"/>
    </source>
</evidence>
<accession>A0A1F7SJ50</accession>
<name>A0A1F7SJ50_9BACT</name>
<protein>
    <submittedName>
        <fullName evidence="1">Uncharacterized protein</fullName>
    </submittedName>
</protein>
<sequence>MDGESWVADDCQTLIGREAGDGIGSLVEVVEIRDYGPTDRTKRNRKGWWIEVEKSVMVGERKVVYKLSEDRRKMEIVQGTGGKVVVVRGSGIAEVITPPKVLERVGRVNF</sequence>
<dbReference type="EMBL" id="MGDJ01000012">
    <property type="protein sequence ID" value="OGL53802.1"/>
    <property type="molecule type" value="Genomic_DNA"/>
</dbReference>
<dbReference type="AlphaFoldDB" id="A0A1F7SJ50"/>
<comment type="caution">
    <text evidence="1">The sequence shown here is derived from an EMBL/GenBank/DDBJ whole genome shotgun (WGS) entry which is preliminary data.</text>
</comment>
<organism evidence="1 2">
    <name type="scientific">Candidatus Shapirobacteria bacterium RBG_13_44_7</name>
    <dbReference type="NCBI Taxonomy" id="1802149"/>
    <lineage>
        <taxon>Bacteria</taxon>
        <taxon>Candidatus Shapironibacteriota</taxon>
    </lineage>
</organism>
<dbReference type="Proteomes" id="UP000185874">
    <property type="component" value="Unassembled WGS sequence"/>
</dbReference>
<evidence type="ECO:0000313" key="2">
    <source>
        <dbReference type="Proteomes" id="UP000185874"/>
    </source>
</evidence>
<reference evidence="1 2" key="1">
    <citation type="journal article" date="2016" name="Nat. Commun.">
        <title>Thousands of microbial genomes shed light on interconnected biogeochemical processes in an aquifer system.</title>
        <authorList>
            <person name="Anantharaman K."/>
            <person name="Brown C.T."/>
            <person name="Hug L.A."/>
            <person name="Sharon I."/>
            <person name="Castelle C.J."/>
            <person name="Probst A.J."/>
            <person name="Thomas B.C."/>
            <person name="Singh A."/>
            <person name="Wilkins M.J."/>
            <person name="Karaoz U."/>
            <person name="Brodie E.L."/>
            <person name="Williams K.H."/>
            <person name="Hubbard S.S."/>
            <person name="Banfield J.F."/>
        </authorList>
    </citation>
    <scope>NUCLEOTIDE SEQUENCE [LARGE SCALE GENOMIC DNA]</scope>
</reference>